<feature type="region of interest" description="Disordered" evidence="1">
    <location>
        <begin position="22"/>
        <end position="102"/>
    </location>
</feature>
<name>L9X1S9_9EURY</name>
<evidence type="ECO:0000256" key="1">
    <source>
        <dbReference type="SAM" id="MobiDB-lite"/>
    </source>
</evidence>
<gene>
    <name evidence="2" type="ORF">C492_15461</name>
</gene>
<protein>
    <recommendedName>
        <fullName evidence="4">Carboxypeptidase regulatory-like domain-containing protein</fullName>
    </recommendedName>
</protein>
<feature type="compositionally biased region" description="Acidic residues" evidence="1">
    <location>
        <begin position="63"/>
        <end position="74"/>
    </location>
</feature>
<comment type="caution">
    <text evidence="2">The sequence shown here is derived from an EMBL/GenBank/DDBJ whole genome shotgun (WGS) entry which is preliminary data.</text>
</comment>
<evidence type="ECO:0000313" key="3">
    <source>
        <dbReference type="Proteomes" id="UP000011531"/>
    </source>
</evidence>
<reference evidence="2 3" key="1">
    <citation type="journal article" date="2014" name="PLoS Genet.">
        <title>Phylogenetically driven sequencing of extremely halophilic archaea reveals strategies for static and dynamic osmo-response.</title>
        <authorList>
            <person name="Becker E.A."/>
            <person name="Seitzer P.M."/>
            <person name="Tritt A."/>
            <person name="Larsen D."/>
            <person name="Krusor M."/>
            <person name="Yao A.I."/>
            <person name="Wu D."/>
            <person name="Madern D."/>
            <person name="Eisen J.A."/>
            <person name="Darling A.E."/>
            <person name="Facciotti M.T."/>
        </authorList>
    </citation>
    <scope>NUCLEOTIDE SEQUENCE [LARGE SCALE GENOMIC DNA]</scope>
    <source>
        <strain evidence="2 3">DSM 18795</strain>
    </source>
</reference>
<feature type="compositionally biased region" description="Acidic residues" evidence="1">
    <location>
        <begin position="81"/>
        <end position="100"/>
    </location>
</feature>
<keyword evidence="3" id="KW-1185">Reference proteome</keyword>
<dbReference type="SUPFAM" id="SSF49464">
    <property type="entry name" value="Carboxypeptidase regulatory domain-like"/>
    <property type="match status" value="1"/>
</dbReference>
<dbReference type="OrthoDB" id="205713at2157"/>
<sequence>MELNRREFAAAGVSLSTLLAGCADDSSADDGNSSGSDGNGSGGAGSEDDGNESEGGGSGGDGNESEPELDDDESAASGEANESDGTADESEAEIYEDESISGEVSLSEAAARHLEVERHTFTWADESPSEFCQVHAMLANVGGAEFTATATARVFDADGNELSSTTDPGIEGPEPGVDDAVHSFELNNCADAAAYELEIGDVEADGDGVEPVERHLLRVIVQDGLGDPIDNATVSVEERGLGGWGETRTVDEHGQAEFEFQSGAYTLTATAEGYPTLEEVVELTGNMQYTVTLRADD</sequence>
<dbReference type="Gene3D" id="2.60.40.1120">
    <property type="entry name" value="Carboxypeptidase-like, regulatory domain"/>
    <property type="match status" value="1"/>
</dbReference>
<feature type="compositionally biased region" description="Low complexity" evidence="1">
    <location>
        <begin position="23"/>
        <end position="36"/>
    </location>
</feature>
<dbReference type="InterPro" id="IPR008969">
    <property type="entry name" value="CarboxyPept-like_regulatory"/>
</dbReference>
<proteinExistence type="predicted"/>
<organism evidence="2 3">
    <name type="scientific">Natronococcus jeotgali DSM 18795</name>
    <dbReference type="NCBI Taxonomy" id="1227498"/>
    <lineage>
        <taxon>Archaea</taxon>
        <taxon>Methanobacteriati</taxon>
        <taxon>Methanobacteriota</taxon>
        <taxon>Stenosarchaea group</taxon>
        <taxon>Halobacteria</taxon>
        <taxon>Halobacteriales</taxon>
        <taxon>Natrialbaceae</taxon>
        <taxon>Natronococcus</taxon>
    </lineage>
</organism>
<dbReference type="EMBL" id="AOIA01000128">
    <property type="protein sequence ID" value="ELY55685.1"/>
    <property type="molecule type" value="Genomic_DNA"/>
</dbReference>
<dbReference type="Pfam" id="PF13620">
    <property type="entry name" value="CarboxypepD_reg"/>
    <property type="match status" value="1"/>
</dbReference>
<evidence type="ECO:0008006" key="4">
    <source>
        <dbReference type="Google" id="ProtNLM"/>
    </source>
</evidence>
<feature type="compositionally biased region" description="Gly residues" evidence="1">
    <location>
        <begin position="53"/>
        <end position="62"/>
    </location>
</feature>
<dbReference type="AlphaFoldDB" id="L9X1S9"/>
<dbReference type="RefSeq" id="WP_008425029.1">
    <property type="nucleotide sequence ID" value="NZ_AOIA01000128.1"/>
</dbReference>
<evidence type="ECO:0000313" key="2">
    <source>
        <dbReference type="EMBL" id="ELY55685.1"/>
    </source>
</evidence>
<accession>L9X1S9</accession>
<dbReference type="PROSITE" id="PS51257">
    <property type="entry name" value="PROKAR_LIPOPROTEIN"/>
    <property type="match status" value="1"/>
</dbReference>
<dbReference type="Proteomes" id="UP000011531">
    <property type="component" value="Unassembled WGS sequence"/>
</dbReference>